<dbReference type="InterPro" id="IPR017853">
    <property type="entry name" value="GH"/>
</dbReference>
<dbReference type="Gene3D" id="3.20.20.80">
    <property type="entry name" value="Glycosidases"/>
    <property type="match status" value="2"/>
</dbReference>
<feature type="chain" id="PRO_5025553488" description="alpha-glucosidase" evidence="7">
    <location>
        <begin position="18"/>
        <end position="905"/>
    </location>
</feature>
<dbReference type="Gene3D" id="2.60.40.1180">
    <property type="entry name" value="Golgi alpha-mannosidase II"/>
    <property type="match status" value="2"/>
</dbReference>
<feature type="domain" description="Glycoside hydrolase family 31 N-terminal" evidence="9">
    <location>
        <begin position="88"/>
        <end position="239"/>
    </location>
</feature>
<dbReference type="InterPro" id="IPR013780">
    <property type="entry name" value="Glyco_hydro_b"/>
</dbReference>
<feature type="signal peptide" evidence="7">
    <location>
        <begin position="1"/>
        <end position="17"/>
    </location>
</feature>
<evidence type="ECO:0000259" key="9">
    <source>
        <dbReference type="Pfam" id="PF13802"/>
    </source>
</evidence>
<proteinExistence type="inferred from homology"/>
<keyword evidence="4 6" id="KW-0378">Hydrolase</keyword>
<dbReference type="PANTHER" id="PTHR22762:SF95">
    <property type="entry name" value="ALPHA_BETA-GLUCOSIDASE AGDC-RELATED"/>
    <property type="match status" value="1"/>
</dbReference>
<protein>
    <recommendedName>
        <fullName evidence="3">alpha-glucosidase</fullName>
        <ecNumber evidence="3">3.2.1.20</ecNumber>
    </recommendedName>
</protein>
<dbReference type="SUPFAM" id="SSF51445">
    <property type="entry name" value="(Trans)glycosidases"/>
    <property type="match status" value="1"/>
</dbReference>
<dbReference type="Pfam" id="PF01055">
    <property type="entry name" value="Glyco_hydro_31_2nd"/>
    <property type="match status" value="1"/>
</dbReference>
<evidence type="ECO:0000256" key="3">
    <source>
        <dbReference type="ARBA" id="ARBA00012741"/>
    </source>
</evidence>
<name>A0A6A5Y5R4_9PLEO</name>
<evidence type="ECO:0000256" key="7">
    <source>
        <dbReference type="SAM" id="SignalP"/>
    </source>
</evidence>
<keyword evidence="12" id="KW-1185">Reference proteome</keyword>
<evidence type="ECO:0000256" key="6">
    <source>
        <dbReference type="RuleBase" id="RU361185"/>
    </source>
</evidence>
<dbReference type="GO" id="GO:0005975">
    <property type="term" value="P:carbohydrate metabolic process"/>
    <property type="evidence" value="ECO:0007669"/>
    <property type="project" value="InterPro"/>
</dbReference>
<dbReference type="InterPro" id="IPR011013">
    <property type="entry name" value="Gal_mutarotase_sf_dom"/>
</dbReference>
<evidence type="ECO:0000256" key="5">
    <source>
        <dbReference type="ARBA" id="ARBA00023295"/>
    </source>
</evidence>
<keyword evidence="5 6" id="KW-0326">Glycosidase</keyword>
<dbReference type="Gene3D" id="2.60.40.1760">
    <property type="entry name" value="glycosyl hydrolase (family 31)"/>
    <property type="match status" value="1"/>
</dbReference>
<feature type="domain" description="Glycoside hydrolase family 31 TIM barrel" evidence="8">
    <location>
        <begin position="286"/>
        <end position="692"/>
    </location>
</feature>
<dbReference type="GO" id="GO:0004558">
    <property type="term" value="F:alpha-1,4-glucosidase activity"/>
    <property type="evidence" value="ECO:0007669"/>
    <property type="project" value="UniProtKB-EC"/>
</dbReference>
<dbReference type="EMBL" id="ML978066">
    <property type="protein sequence ID" value="KAF2020858.1"/>
    <property type="molecule type" value="Genomic_DNA"/>
</dbReference>
<evidence type="ECO:0000256" key="4">
    <source>
        <dbReference type="ARBA" id="ARBA00022801"/>
    </source>
</evidence>
<accession>A0A6A5Y5R4</accession>
<dbReference type="RefSeq" id="XP_033389197.1">
    <property type="nucleotide sequence ID" value="XM_033534872.1"/>
</dbReference>
<organism evidence="11 12">
    <name type="scientific">Aaosphaeria arxii CBS 175.79</name>
    <dbReference type="NCBI Taxonomy" id="1450172"/>
    <lineage>
        <taxon>Eukaryota</taxon>
        <taxon>Fungi</taxon>
        <taxon>Dikarya</taxon>
        <taxon>Ascomycota</taxon>
        <taxon>Pezizomycotina</taxon>
        <taxon>Dothideomycetes</taxon>
        <taxon>Pleosporomycetidae</taxon>
        <taxon>Pleosporales</taxon>
        <taxon>Pleosporales incertae sedis</taxon>
        <taxon>Aaosphaeria</taxon>
    </lineage>
</organism>
<evidence type="ECO:0000259" key="8">
    <source>
        <dbReference type="Pfam" id="PF01055"/>
    </source>
</evidence>
<evidence type="ECO:0000313" key="11">
    <source>
        <dbReference type="EMBL" id="KAF2020858.1"/>
    </source>
</evidence>
<dbReference type="OrthoDB" id="5839090at2759"/>
<dbReference type="Proteomes" id="UP000799778">
    <property type="component" value="Unassembled WGS sequence"/>
</dbReference>
<evidence type="ECO:0000313" key="12">
    <source>
        <dbReference type="Proteomes" id="UP000799778"/>
    </source>
</evidence>
<dbReference type="InterPro" id="IPR030458">
    <property type="entry name" value="Glyco_hydro_31_AS"/>
</dbReference>
<dbReference type="PANTHER" id="PTHR22762">
    <property type="entry name" value="ALPHA-GLUCOSIDASE"/>
    <property type="match status" value="1"/>
</dbReference>
<reference evidence="11" key="1">
    <citation type="journal article" date="2020" name="Stud. Mycol.">
        <title>101 Dothideomycetes genomes: a test case for predicting lifestyles and emergence of pathogens.</title>
        <authorList>
            <person name="Haridas S."/>
            <person name="Albert R."/>
            <person name="Binder M."/>
            <person name="Bloem J."/>
            <person name="Labutti K."/>
            <person name="Salamov A."/>
            <person name="Andreopoulos B."/>
            <person name="Baker S."/>
            <person name="Barry K."/>
            <person name="Bills G."/>
            <person name="Bluhm B."/>
            <person name="Cannon C."/>
            <person name="Castanera R."/>
            <person name="Culley D."/>
            <person name="Daum C."/>
            <person name="Ezra D."/>
            <person name="Gonzalez J."/>
            <person name="Henrissat B."/>
            <person name="Kuo A."/>
            <person name="Liang C."/>
            <person name="Lipzen A."/>
            <person name="Lutzoni F."/>
            <person name="Magnuson J."/>
            <person name="Mondo S."/>
            <person name="Nolan M."/>
            <person name="Ohm R."/>
            <person name="Pangilinan J."/>
            <person name="Park H.-J."/>
            <person name="Ramirez L."/>
            <person name="Alfaro M."/>
            <person name="Sun H."/>
            <person name="Tritt A."/>
            <person name="Yoshinaga Y."/>
            <person name="Zwiers L.-H."/>
            <person name="Turgeon B."/>
            <person name="Goodwin S."/>
            <person name="Spatafora J."/>
            <person name="Crous P."/>
            <person name="Grigoriev I."/>
        </authorList>
    </citation>
    <scope>NUCLEOTIDE SEQUENCE</scope>
    <source>
        <strain evidence="11">CBS 175.79</strain>
    </source>
</reference>
<dbReference type="SUPFAM" id="SSF74650">
    <property type="entry name" value="Galactose mutarotase-like"/>
    <property type="match status" value="1"/>
</dbReference>
<dbReference type="PROSITE" id="PS00129">
    <property type="entry name" value="GLYCOSYL_HYDROL_F31_1"/>
    <property type="match status" value="1"/>
</dbReference>
<evidence type="ECO:0000256" key="2">
    <source>
        <dbReference type="ARBA" id="ARBA00007806"/>
    </source>
</evidence>
<keyword evidence="7" id="KW-0732">Signal</keyword>
<feature type="domain" description="Glycosyl hydrolase family 31 C-terminal" evidence="10">
    <location>
        <begin position="700"/>
        <end position="788"/>
    </location>
</feature>
<comment type="similarity">
    <text evidence="2 6">Belongs to the glycosyl hydrolase 31 family.</text>
</comment>
<dbReference type="CDD" id="cd14752">
    <property type="entry name" value="GH31_N"/>
    <property type="match status" value="1"/>
</dbReference>
<dbReference type="EC" id="3.2.1.20" evidence="3"/>
<gene>
    <name evidence="11" type="ORF">BU24DRAFT_9918</name>
</gene>
<dbReference type="CDD" id="cd06602">
    <property type="entry name" value="GH31_MGAM_SI_GAA"/>
    <property type="match status" value="1"/>
</dbReference>
<dbReference type="InterPro" id="IPR048395">
    <property type="entry name" value="Glyco_hydro_31_C"/>
</dbReference>
<dbReference type="GeneID" id="54292269"/>
<sequence>MLERLFLAFVVSSIAVAFPAPRDTPPPDPPNVPIVFPERSQLADCPGYAASNVKQTDSSLTADLTLAGPACNSYSQDLQNLKLVVEYQTNERLHVQIFDAEENVFQVQQEVLPRPQHEQASSSNAALQFNLTENPFSFAVVRRSNGEVLFDSAASSLVFQTQYVRLRTNLPNDPNLYGLGEHTDSFRLTTSNYERVLYNSESPNVHTNNNLYGSHPVYFDHRGDKGTHGVFLLNSDPMNIYINKTESGEQYLEYNTIGGIIDLYFLAGAQPAEVSQQYADVVGHSAMFPYWSFGFQQCKYGYWDVNMVAEVVGNYSTAEIPLEVMYTDIDYMHLREDFTTDPERFPISKMRELVQTLHERDQRYVLILDPGIHTRADYAPFQRGHDKNVFLKNADGSDYLGVQWAGVSAWPDWFAPNTQQWWTDELTAAFSPESGIDIDGVWVDMNEASNFCHDRYCDPAALAEKEGNPPIPTSVPRPNTGRPIPGFPASFQPNNSLAAKRQVETGTKKGLPNRELFEPNYHINNHRGNLSDFTIYTNNTNYDGTRQYDTHNFYGHMMAHTTHTSMLARRPSVRPFVLTRSTWAGSGRKVTHWFGDNASTWEHYRMAIRQMLSFVSMHQMPMVGSDVCGFNSNADEYMCARWALLGAFQPFYRNHAEISTRQQEFYQWPIVAEAAKVAIYTRYKLMDYAYTALYYQHLHGTPMVNPLFFLYPEDPNTFGIQEQWFYGDALLISPVTNDYSDTVSFYLPKDTFYDYWSHARVDSEGRNHTLSGLDWKDIPVHIRGGTIIPERADWAWTTKELRTRDFVVIVAPGQDGTATGRLYLDDGESIEQASISEIEFSWDGSTFACTGTFGYNGNSGESVTVKQVTVLGQEKAGSTGHFNPEKKEIVIDGPWKLNGAWGFAL</sequence>
<dbReference type="SUPFAM" id="SSF51011">
    <property type="entry name" value="Glycosyl hydrolase domain"/>
    <property type="match status" value="1"/>
</dbReference>
<dbReference type="InterPro" id="IPR000322">
    <property type="entry name" value="Glyco_hydro_31_TIM"/>
</dbReference>
<dbReference type="InterPro" id="IPR025887">
    <property type="entry name" value="Glyco_hydro_31_N_dom"/>
</dbReference>
<evidence type="ECO:0000256" key="1">
    <source>
        <dbReference type="ARBA" id="ARBA00001657"/>
    </source>
</evidence>
<dbReference type="GO" id="GO:0030246">
    <property type="term" value="F:carbohydrate binding"/>
    <property type="evidence" value="ECO:0007669"/>
    <property type="project" value="InterPro"/>
</dbReference>
<dbReference type="AlphaFoldDB" id="A0A6A5Y5R4"/>
<dbReference type="Pfam" id="PF13802">
    <property type="entry name" value="Gal_mutarotas_2"/>
    <property type="match status" value="1"/>
</dbReference>
<comment type="catalytic activity">
    <reaction evidence="1">
        <text>Hydrolysis of terminal, non-reducing (1-&gt;4)-linked alpha-D-glucose residues with release of alpha-D-glucose.</text>
        <dbReference type="EC" id="3.2.1.20"/>
    </reaction>
</comment>
<evidence type="ECO:0000259" key="10">
    <source>
        <dbReference type="Pfam" id="PF21365"/>
    </source>
</evidence>
<dbReference type="Pfam" id="PF21365">
    <property type="entry name" value="Glyco_hydro_31_3rd"/>
    <property type="match status" value="1"/>
</dbReference>